<protein>
    <submittedName>
        <fullName evidence="1">Uncharacterized protein</fullName>
    </submittedName>
</protein>
<accession>A0ACB7TNA3</accession>
<evidence type="ECO:0000313" key="2">
    <source>
        <dbReference type="Proteomes" id="UP000821845"/>
    </source>
</evidence>
<name>A0ACB7TNA3_HYAAI</name>
<gene>
    <name evidence="1" type="ORF">HPB50_024981</name>
</gene>
<dbReference type="EMBL" id="CM023481">
    <property type="protein sequence ID" value="KAH6948538.1"/>
    <property type="molecule type" value="Genomic_DNA"/>
</dbReference>
<evidence type="ECO:0000313" key="1">
    <source>
        <dbReference type="EMBL" id="KAH6948538.1"/>
    </source>
</evidence>
<keyword evidence="2" id="KW-1185">Reference proteome</keyword>
<dbReference type="Proteomes" id="UP000821845">
    <property type="component" value="Chromosome 1"/>
</dbReference>
<reference evidence="1" key="1">
    <citation type="submission" date="2020-05" db="EMBL/GenBank/DDBJ databases">
        <title>Large-scale comparative analyses of tick genomes elucidate their genetic diversity and vector capacities.</title>
        <authorList>
            <person name="Jia N."/>
            <person name="Wang J."/>
            <person name="Shi W."/>
            <person name="Du L."/>
            <person name="Sun Y."/>
            <person name="Zhan W."/>
            <person name="Jiang J."/>
            <person name="Wang Q."/>
            <person name="Zhang B."/>
            <person name="Ji P."/>
            <person name="Sakyi L.B."/>
            <person name="Cui X."/>
            <person name="Yuan T."/>
            <person name="Jiang B."/>
            <person name="Yang W."/>
            <person name="Lam T.T.-Y."/>
            <person name="Chang Q."/>
            <person name="Ding S."/>
            <person name="Wang X."/>
            <person name="Zhu J."/>
            <person name="Ruan X."/>
            <person name="Zhao L."/>
            <person name="Wei J."/>
            <person name="Que T."/>
            <person name="Du C."/>
            <person name="Cheng J."/>
            <person name="Dai P."/>
            <person name="Han X."/>
            <person name="Huang E."/>
            <person name="Gao Y."/>
            <person name="Liu J."/>
            <person name="Shao H."/>
            <person name="Ye R."/>
            <person name="Li L."/>
            <person name="Wei W."/>
            <person name="Wang X."/>
            <person name="Wang C."/>
            <person name="Yang T."/>
            <person name="Huo Q."/>
            <person name="Li W."/>
            <person name="Guo W."/>
            <person name="Chen H."/>
            <person name="Zhou L."/>
            <person name="Ni X."/>
            <person name="Tian J."/>
            <person name="Zhou Y."/>
            <person name="Sheng Y."/>
            <person name="Liu T."/>
            <person name="Pan Y."/>
            <person name="Xia L."/>
            <person name="Li J."/>
            <person name="Zhao F."/>
            <person name="Cao W."/>
        </authorList>
    </citation>
    <scope>NUCLEOTIDE SEQUENCE</scope>
    <source>
        <strain evidence="1">Hyas-2018</strain>
    </source>
</reference>
<comment type="caution">
    <text evidence="1">The sequence shown here is derived from an EMBL/GenBank/DDBJ whole genome shotgun (WGS) entry which is preliminary data.</text>
</comment>
<sequence length="146" mass="16431">MTANHAEICRFANEATPSEERNDRTVWAPYGLAEEERISPVLSGIDDSTWANPLAAQLCVSVTEHIDRAALLTQDAKQKQAPRTTRCHRDQQRNVSKVQLDVRRPATATLTSCRLSIHAAWRKKNVTQWRSANCASTSHIRKTVLQ</sequence>
<organism evidence="1 2">
    <name type="scientific">Hyalomma asiaticum</name>
    <name type="common">Tick</name>
    <dbReference type="NCBI Taxonomy" id="266040"/>
    <lineage>
        <taxon>Eukaryota</taxon>
        <taxon>Metazoa</taxon>
        <taxon>Ecdysozoa</taxon>
        <taxon>Arthropoda</taxon>
        <taxon>Chelicerata</taxon>
        <taxon>Arachnida</taxon>
        <taxon>Acari</taxon>
        <taxon>Parasitiformes</taxon>
        <taxon>Ixodida</taxon>
        <taxon>Ixodoidea</taxon>
        <taxon>Ixodidae</taxon>
        <taxon>Hyalomminae</taxon>
        <taxon>Hyalomma</taxon>
    </lineage>
</organism>
<proteinExistence type="predicted"/>